<accession>A0AAP0R1R5</accession>
<protein>
    <submittedName>
        <fullName evidence="1">Uncharacterized protein</fullName>
    </submittedName>
</protein>
<organism evidence="1 2">
    <name type="scientific">Citrus x changshan-huyou</name>
    <dbReference type="NCBI Taxonomy" id="2935761"/>
    <lineage>
        <taxon>Eukaryota</taxon>
        <taxon>Viridiplantae</taxon>
        <taxon>Streptophyta</taxon>
        <taxon>Embryophyta</taxon>
        <taxon>Tracheophyta</taxon>
        <taxon>Spermatophyta</taxon>
        <taxon>Magnoliopsida</taxon>
        <taxon>eudicotyledons</taxon>
        <taxon>Gunneridae</taxon>
        <taxon>Pentapetalae</taxon>
        <taxon>rosids</taxon>
        <taxon>malvids</taxon>
        <taxon>Sapindales</taxon>
        <taxon>Rutaceae</taxon>
        <taxon>Aurantioideae</taxon>
        <taxon>Citrus</taxon>
    </lineage>
</organism>
<comment type="caution">
    <text evidence="1">The sequence shown here is derived from an EMBL/GenBank/DDBJ whole genome shotgun (WGS) entry which is preliminary data.</text>
</comment>
<evidence type="ECO:0000313" key="2">
    <source>
        <dbReference type="Proteomes" id="UP001428341"/>
    </source>
</evidence>
<reference evidence="1 2" key="1">
    <citation type="submission" date="2024-05" db="EMBL/GenBank/DDBJ databases">
        <title>Haplotype-resolved chromosome-level genome assembly of Huyou (Citrus changshanensis).</title>
        <authorList>
            <person name="Miao C."/>
            <person name="Chen W."/>
            <person name="Wu Y."/>
            <person name="Wang L."/>
            <person name="Zhao S."/>
            <person name="Grierson D."/>
            <person name="Xu C."/>
            <person name="Chen K."/>
        </authorList>
    </citation>
    <scope>NUCLEOTIDE SEQUENCE [LARGE SCALE GENOMIC DNA]</scope>
    <source>
        <strain evidence="1">01-14</strain>
        <tissue evidence="1">Leaf</tissue>
    </source>
</reference>
<gene>
    <name evidence="1" type="ORF">WN944_011821</name>
</gene>
<keyword evidence="2" id="KW-1185">Reference proteome</keyword>
<sequence length="69" mass="7380">MTKWQWRVGDGGVDADGAGGGCTALLSLHERLPSQQQLIKTESANAKREEMMLTAECRGATGGVTIDKF</sequence>
<dbReference type="EMBL" id="JBCGBO010000002">
    <property type="protein sequence ID" value="KAK9223379.1"/>
    <property type="molecule type" value="Genomic_DNA"/>
</dbReference>
<evidence type="ECO:0000313" key="1">
    <source>
        <dbReference type="EMBL" id="KAK9223379.1"/>
    </source>
</evidence>
<name>A0AAP0R1R5_9ROSI</name>
<dbReference type="AlphaFoldDB" id="A0AAP0R1R5"/>
<proteinExistence type="predicted"/>
<dbReference type="Proteomes" id="UP001428341">
    <property type="component" value="Unassembled WGS sequence"/>
</dbReference>